<keyword evidence="10" id="KW-1185">Reference proteome</keyword>
<sequence length="530" mass="61322">MEPEEEGNPHDPHCTLSTNPPMDVSQFLQRLHSTRSAAVTTVVEVAIGALFLILVRNLVRKRRLKSPPAVPGWPLIGNLLEMNEKEPPHLTFSRLAERYGPIYRLRLGSTTLFVLNSVDVAREAMVTRFHSITTKKLPLALKILSGNEKSLLLNILGANAQRRHRVHRDFMVENMVRRLHEHVKSHPLEAVDFRKIFQSEIFRLSVKEVSKWTPLPNREVESLYVEELGATLSSEEQYQVLVTDVMEGSVEVDWRDFFPYLRWIPNRSVETKLQRLFFRREVVLKALINVQKKRIASGEELNCYIDHLLSEASFLREEQVRMLLWEVIMQSTVTTLVASESAMYELSKDLNRQGYLREEIRGVCGPNKITEENLSQLPYLSAVFHETLRKYSPAPIISFRHVHKDTELGGYHIPAGTELLFFAGCSQFIWMQHRDKKYWEKPEQWNPERLLDDKREPVDLYRTMSFGAGKRACAGAYQAMLISCTSIGRLVQEFSWLTTHKLNPPHVLVKPIDPQKICCPDFQDDSKRRQ</sequence>
<evidence type="ECO:0000256" key="7">
    <source>
        <dbReference type="RuleBase" id="RU000461"/>
    </source>
</evidence>
<dbReference type="GO" id="GO:0020037">
    <property type="term" value="F:heme binding"/>
    <property type="evidence" value="ECO:0007669"/>
    <property type="project" value="InterPro"/>
</dbReference>
<evidence type="ECO:0000256" key="3">
    <source>
        <dbReference type="ARBA" id="ARBA00022692"/>
    </source>
</evidence>
<dbReference type="GO" id="GO:0009707">
    <property type="term" value="C:chloroplast outer membrane"/>
    <property type="evidence" value="ECO:0007669"/>
    <property type="project" value="TreeGrafter"/>
</dbReference>
<protein>
    <recommendedName>
        <fullName evidence="11">Cytochrome P450</fullName>
    </recommendedName>
</protein>
<keyword evidence="4 8" id="KW-1133">Transmembrane helix</keyword>
<evidence type="ECO:0008006" key="11">
    <source>
        <dbReference type="Google" id="ProtNLM"/>
    </source>
</evidence>
<dbReference type="EnsemblPlants" id="Kaladp0042s0120.1.v1.1">
    <property type="protein sequence ID" value="Kaladp0042s0120.1.v1.1"/>
    <property type="gene ID" value="Kaladp0042s0120.v1.1"/>
</dbReference>
<evidence type="ECO:0000256" key="4">
    <source>
        <dbReference type="ARBA" id="ARBA00022989"/>
    </source>
</evidence>
<dbReference type="GO" id="GO:0005783">
    <property type="term" value="C:endoplasmic reticulum"/>
    <property type="evidence" value="ECO:0007669"/>
    <property type="project" value="TreeGrafter"/>
</dbReference>
<evidence type="ECO:0000256" key="5">
    <source>
        <dbReference type="ARBA" id="ARBA00023136"/>
    </source>
</evidence>
<comment type="cofactor">
    <cofactor evidence="6">
        <name>heme</name>
        <dbReference type="ChEBI" id="CHEBI:30413"/>
    </cofactor>
</comment>
<comment type="similarity">
    <text evidence="2 7">Belongs to the cytochrome P450 family.</text>
</comment>
<dbReference type="Proteomes" id="UP000594263">
    <property type="component" value="Unplaced"/>
</dbReference>
<keyword evidence="3 8" id="KW-0812">Transmembrane</keyword>
<dbReference type="GO" id="GO:0016709">
    <property type="term" value="F:oxidoreductase activity, acting on paired donors, with incorporation or reduction of molecular oxygen, NAD(P)H as one donor, and incorporation of one atom of oxygen"/>
    <property type="evidence" value="ECO:0007669"/>
    <property type="project" value="TreeGrafter"/>
</dbReference>
<feature type="transmembrane region" description="Helical" evidence="8">
    <location>
        <begin position="37"/>
        <end position="55"/>
    </location>
</feature>
<dbReference type="GO" id="GO:0052615">
    <property type="term" value="F:ent-kaurene oxidase activity"/>
    <property type="evidence" value="ECO:0007669"/>
    <property type="project" value="InterPro"/>
</dbReference>
<keyword evidence="7" id="KW-0503">Monooxygenase</keyword>
<keyword evidence="6 7" id="KW-0408">Iron</keyword>
<dbReference type="GO" id="GO:0010241">
    <property type="term" value="P:ent-kaurene oxidation to kaurenoic acid"/>
    <property type="evidence" value="ECO:0007669"/>
    <property type="project" value="InterPro"/>
</dbReference>
<dbReference type="PROSITE" id="PS00086">
    <property type="entry name" value="CYTOCHROME_P450"/>
    <property type="match status" value="1"/>
</dbReference>
<reference evidence="9" key="1">
    <citation type="submission" date="2021-01" db="UniProtKB">
        <authorList>
            <consortium name="EnsemblPlants"/>
        </authorList>
    </citation>
    <scope>IDENTIFICATION</scope>
</reference>
<evidence type="ECO:0000313" key="9">
    <source>
        <dbReference type="EnsemblPlants" id="Kaladp0042s0120.1.v1.1"/>
    </source>
</evidence>
<proteinExistence type="inferred from homology"/>
<dbReference type="InterPro" id="IPR001128">
    <property type="entry name" value="Cyt_P450"/>
</dbReference>
<evidence type="ECO:0000256" key="2">
    <source>
        <dbReference type="ARBA" id="ARBA00010617"/>
    </source>
</evidence>
<dbReference type="Gene3D" id="1.10.630.10">
    <property type="entry name" value="Cytochrome P450"/>
    <property type="match status" value="1"/>
</dbReference>
<dbReference type="PANTHER" id="PTHR47283">
    <property type="entry name" value="ENT-KAURENE OXIDASE, CHLOROPLASTIC"/>
    <property type="match status" value="1"/>
</dbReference>
<dbReference type="PANTHER" id="PTHR47283:SF1">
    <property type="entry name" value="ENT-KAURENE OXIDASE, CHLOROPLASTIC"/>
    <property type="match status" value="1"/>
</dbReference>
<dbReference type="GO" id="GO:0005506">
    <property type="term" value="F:iron ion binding"/>
    <property type="evidence" value="ECO:0007669"/>
    <property type="project" value="InterPro"/>
</dbReference>
<evidence type="ECO:0000256" key="1">
    <source>
        <dbReference type="ARBA" id="ARBA00004167"/>
    </source>
</evidence>
<comment type="subcellular location">
    <subcellularLocation>
        <location evidence="1">Membrane</location>
        <topology evidence="1">Single-pass membrane protein</topology>
    </subcellularLocation>
</comment>
<dbReference type="Pfam" id="PF00067">
    <property type="entry name" value="p450"/>
    <property type="match status" value="1"/>
</dbReference>
<dbReference type="SUPFAM" id="SSF48264">
    <property type="entry name" value="Cytochrome P450"/>
    <property type="match status" value="1"/>
</dbReference>
<keyword evidence="6 7" id="KW-0349">Heme</keyword>
<dbReference type="InterPro" id="IPR044225">
    <property type="entry name" value="KO_chloroplastic"/>
</dbReference>
<evidence type="ECO:0000313" key="10">
    <source>
        <dbReference type="Proteomes" id="UP000594263"/>
    </source>
</evidence>
<keyword evidence="5 8" id="KW-0472">Membrane</keyword>
<keyword evidence="7" id="KW-0560">Oxidoreductase</keyword>
<organism evidence="9 10">
    <name type="scientific">Kalanchoe fedtschenkoi</name>
    <name type="common">Lavender scallops</name>
    <name type="synonym">South American air plant</name>
    <dbReference type="NCBI Taxonomy" id="63787"/>
    <lineage>
        <taxon>Eukaryota</taxon>
        <taxon>Viridiplantae</taxon>
        <taxon>Streptophyta</taxon>
        <taxon>Embryophyta</taxon>
        <taxon>Tracheophyta</taxon>
        <taxon>Spermatophyta</taxon>
        <taxon>Magnoliopsida</taxon>
        <taxon>eudicotyledons</taxon>
        <taxon>Gunneridae</taxon>
        <taxon>Pentapetalae</taxon>
        <taxon>Saxifragales</taxon>
        <taxon>Crassulaceae</taxon>
        <taxon>Kalanchoe</taxon>
    </lineage>
</organism>
<feature type="binding site" description="axial binding residue" evidence="6">
    <location>
        <position position="473"/>
    </location>
    <ligand>
        <name>heme</name>
        <dbReference type="ChEBI" id="CHEBI:30413"/>
    </ligand>
    <ligandPart>
        <name>Fe</name>
        <dbReference type="ChEBI" id="CHEBI:18248"/>
    </ligandPart>
</feature>
<dbReference type="PRINTS" id="PR00463">
    <property type="entry name" value="EP450I"/>
</dbReference>
<dbReference type="Gramene" id="Kaladp0042s0120.1.v1.1">
    <property type="protein sequence ID" value="Kaladp0042s0120.1.v1.1"/>
    <property type="gene ID" value="Kaladp0042s0120.v1.1"/>
</dbReference>
<dbReference type="InterPro" id="IPR017972">
    <property type="entry name" value="Cyt_P450_CS"/>
</dbReference>
<name>A0A7N0TQT7_KALFE</name>
<dbReference type="InterPro" id="IPR002401">
    <property type="entry name" value="Cyt_P450_E_grp-I"/>
</dbReference>
<keyword evidence="6 7" id="KW-0479">Metal-binding</keyword>
<accession>A0A7N0TQT7</accession>
<dbReference type="InterPro" id="IPR036396">
    <property type="entry name" value="Cyt_P450_sf"/>
</dbReference>
<dbReference type="GO" id="GO:0009686">
    <property type="term" value="P:gibberellin biosynthetic process"/>
    <property type="evidence" value="ECO:0007669"/>
    <property type="project" value="InterPro"/>
</dbReference>
<dbReference type="OMA" id="VEWIIRR"/>
<dbReference type="AlphaFoldDB" id="A0A7N0TQT7"/>
<evidence type="ECO:0000256" key="6">
    <source>
        <dbReference type="PIRSR" id="PIRSR602401-1"/>
    </source>
</evidence>
<evidence type="ECO:0000256" key="8">
    <source>
        <dbReference type="SAM" id="Phobius"/>
    </source>
</evidence>